<dbReference type="AlphaFoldDB" id="A0A158E077"/>
<dbReference type="EMBL" id="FCOE02000058">
    <property type="protein sequence ID" value="SAL00305.1"/>
    <property type="molecule type" value="Genomic_DNA"/>
</dbReference>
<keyword evidence="2" id="KW-1185">Reference proteome</keyword>
<sequence>MNRMVNSLWKAIHAICRDRLLAGLIVLALIAGAELAVASEVKMAFDKDGLEICLLCSEANSYTNNTWPRPALAFVIHHAA</sequence>
<evidence type="ECO:0000313" key="2">
    <source>
        <dbReference type="Proteomes" id="UP000054911"/>
    </source>
</evidence>
<gene>
    <name evidence="1" type="ORF">AWB80_07841</name>
</gene>
<organism evidence="1 2">
    <name type="scientific">Caballeronia pedi</name>
    <dbReference type="NCBI Taxonomy" id="1777141"/>
    <lineage>
        <taxon>Bacteria</taxon>
        <taxon>Pseudomonadati</taxon>
        <taxon>Pseudomonadota</taxon>
        <taxon>Betaproteobacteria</taxon>
        <taxon>Burkholderiales</taxon>
        <taxon>Burkholderiaceae</taxon>
        <taxon>Caballeronia</taxon>
    </lineage>
</organism>
<protein>
    <submittedName>
        <fullName evidence="1">Uncharacterized protein</fullName>
    </submittedName>
</protein>
<name>A0A158E077_9BURK</name>
<comment type="caution">
    <text evidence="1">The sequence shown here is derived from an EMBL/GenBank/DDBJ whole genome shotgun (WGS) entry which is preliminary data.</text>
</comment>
<accession>A0A158E077</accession>
<evidence type="ECO:0000313" key="1">
    <source>
        <dbReference type="EMBL" id="SAL00305.1"/>
    </source>
</evidence>
<dbReference type="Proteomes" id="UP000054911">
    <property type="component" value="Unassembled WGS sequence"/>
</dbReference>
<proteinExistence type="predicted"/>
<reference evidence="1" key="1">
    <citation type="submission" date="2016-01" db="EMBL/GenBank/DDBJ databases">
        <authorList>
            <person name="Peeters C."/>
        </authorList>
    </citation>
    <scope>NUCLEOTIDE SEQUENCE [LARGE SCALE GENOMIC DNA]</scope>
    <source>
        <strain evidence="1">LMG 29323</strain>
    </source>
</reference>